<dbReference type="SUPFAM" id="SSF54236">
    <property type="entry name" value="Ubiquitin-like"/>
    <property type="match status" value="1"/>
</dbReference>
<dbReference type="AlphaFoldDB" id="A0A914HE14"/>
<feature type="region of interest" description="Disordered" evidence="1">
    <location>
        <begin position="17"/>
        <end position="55"/>
    </location>
</feature>
<reference evidence="4" key="1">
    <citation type="submission" date="2022-11" db="UniProtKB">
        <authorList>
            <consortium name="WormBaseParasite"/>
        </authorList>
    </citation>
    <scope>IDENTIFICATION</scope>
</reference>
<dbReference type="Proteomes" id="UP000887572">
    <property type="component" value="Unplaced"/>
</dbReference>
<name>A0A914HE14_GLORO</name>
<dbReference type="InterPro" id="IPR003103">
    <property type="entry name" value="BAG_domain"/>
</dbReference>
<dbReference type="Gene3D" id="3.10.20.90">
    <property type="entry name" value="Phosphatidylinositol 3-kinase Catalytic Subunit, Chain A, domain 1"/>
    <property type="match status" value="1"/>
</dbReference>
<dbReference type="GO" id="GO:0051087">
    <property type="term" value="F:protein-folding chaperone binding"/>
    <property type="evidence" value="ECO:0007669"/>
    <property type="project" value="InterPro"/>
</dbReference>
<dbReference type="WBParaSite" id="Gr19_v10_g16641.t1">
    <property type="protein sequence ID" value="Gr19_v10_g16641.t1"/>
    <property type="gene ID" value="Gr19_v10_g16641"/>
</dbReference>
<dbReference type="InterPro" id="IPR036533">
    <property type="entry name" value="BAG_dom_sf"/>
</dbReference>
<evidence type="ECO:0000313" key="3">
    <source>
        <dbReference type="Proteomes" id="UP000887572"/>
    </source>
</evidence>
<dbReference type="Pfam" id="PF02179">
    <property type="entry name" value="BAG"/>
    <property type="match status" value="1"/>
</dbReference>
<evidence type="ECO:0000259" key="2">
    <source>
        <dbReference type="PROSITE" id="PS51035"/>
    </source>
</evidence>
<dbReference type="SUPFAM" id="SSF63491">
    <property type="entry name" value="BAG domain"/>
    <property type="match status" value="1"/>
</dbReference>
<organism evidence="3 4">
    <name type="scientific">Globodera rostochiensis</name>
    <name type="common">Golden nematode worm</name>
    <name type="synonym">Heterodera rostochiensis</name>
    <dbReference type="NCBI Taxonomy" id="31243"/>
    <lineage>
        <taxon>Eukaryota</taxon>
        <taxon>Metazoa</taxon>
        <taxon>Ecdysozoa</taxon>
        <taxon>Nematoda</taxon>
        <taxon>Chromadorea</taxon>
        <taxon>Rhabditida</taxon>
        <taxon>Tylenchina</taxon>
        <taxon>Tylenchomorpha</taxon>
        <taxon>Tylenchoidea</taxon>
        <taxon>Heteroderidae</taxon>
        <taxon>Heteroderinae</taxon>
        <taxon>Globodera</taxon>
    </lineage>
</organism>
<keyword evidence="3" id="KW-1185">Reference proteome</keyword>
<feature type="compositionally biased region" description="Basic and acidic residues" evidence="1">
    <location>
        <begin position="45"/>
        <end position="55"/>
    </location>
</feature>
<dbReference type="Gene3D" id="1.20.58.120">
    <property type="entry name" value="BAG domain"/>
    <property type="match status" value="1"/>
</dbReference>
<feature type="domain" description="BAG" evidence="2">
    <location>
        <begin position="139"/>
        <end position="218"/>
    </location>
</feature>
<protein>
    <submittedName>
        <fullName evidence="4">BAG domain-containing protein</fullName>
    </submittedName>
</protein>
<evidence type="ECO:0000256" key="1">
    <source>
        <dbReference type="SAM" id="MobiDB-lite"/>
    </source>
</evidence>
<dbReference type="InterPro" id="IPR029071">
    <property type="entry name" value="Ubiquitin-like_domsf"/>
</dbReference>
<sequence>MWVTIIKHGVKDFRMDIDVGDEDGQPEKEGSAETRTEEENGCDPKPSEEKGMPKNLGELRDRICEQTGCDNSTMRLIHKGKYIVAPMERPLSELNLKADDKILVMGIAPKQNPGIVLLSDYEKVHLVKLIELFKTNGDDITELERNFLEGEVLDQMLKRMDKRLKQFTETALRHLEAIDALDIYGEGASEEGKCRSREKRKCLVDGIQTLLRDNDKYAFRLQQYRKSLHYK</sequence>
<accession>A0A914HE14</accession>
<evidence type="ECO:0000313" key="4">
    <source>
        <dbReference type="WBParaSite" id="Gr19_v10_g16641.t1"/>
    </source>
</evidence>
<proteinExistence type="predicted"/>
<dbReference type="PROSITE" id="PS51035">
    <property type="entry name" value="BAG"/>
    <property type="match status" value="1"/>
</dbReference>
<dbReference type="SMART" id="SM00264">
    <property type="entry name" value="BAG"/>
    <property type="match status" value="1"/>
</dbReference>
<feature type="compositionally biased region" description="Basic and acidic residues" evidence="1">
    <location>
        <begin position="25"/>
        <end position="38"/>
    </location>
</feature>